<accession>A0A2S9K1X1</accession>
<evidence type="ECO:0000259" key="2">
    <source>
        <dbReference type="Pfam" id="PF01571"/>
    </source>
</evidence>
<evidence type="ECO:0000313" key="5">
    <source>
        <dbReference type="EMBL" id="PRD64355.1"/>
    </source>
</evidence>
<comment type="caution">
    <text evidence="5">The sequence shown here is derived from an EMBL/GenBank/DDBJ whole genome shotgun (WGS) entry which is preliminary data.</text>
</comment>
<dbReference type="InterPro" id="IPR029043">
    <property type="entry name" value="GcvT/YgfZ_C"/>
</dbReference>
<dbReference type="Pfam" id="PF01571">
    <property type="entry name" value="GCV_T"/>
    <property type="match status" value="1"/>
</dbReference>
<reference evidence="5 6" key="1">
    <citation type="submission" date="2018-03" db="EMBL/GenBank/DDBJ databases">
        <title>Comparative genomics illustrates the genes involved in a hyperalkaliphilic mechanisms of Serpentinomonas isolated from highly-alkaline calcium-rich serpentinized springs.</title>
        <authorList>
            <person name="Suzuki S."/>
            <person name="Ishii S."/>
            <person name="Walworth N."/>
            <person name="Bird L."/>
            <person name="Kuenen J.G."/>
            <person name="Nealson K.H."/>
        </authorList>
    </citation>
    <scope>NUCLEOTIDE SEQUENCE [LARGE SCALE GENOMIC DNA]</scope>
    <source>
        <strain evidence="5 6">P1</strain>
    </source>
</reference>
<evidence type="ECO:0000259" key="4">
    <source>
        <dbReference type="Pfam" id="PF09347"/>
    </source>
</evidence>
<evidence type="ECO:0000313" key="6">
    <source>
        <dbReference type="Proteomes" id="UP000238589"/>
    </source>
</evidence>
<feature type="domain" description="DUF1989" evidence="4">
    <location>
        <begin position="195"/>
        <end position="363"/>
    </location>
</feature>
<dbReference type="Gene3D" id="3.30.1360.120">
    <property type="entry name" value="Probable tRNA modification gtpase trme, domain 1"/>
    <property type="match status" value="1"/>
</dbReference>
<dbReference type="InterPro" id="IPR028896">
    <property type="entry name" value="GcvT/YgfZ/DmdA"/>
</dbReference>
<dbReference type="PANTHER" id="PTHR43757:SF2">
    <property type="entry name" value="AMINOMETHYLTRANSFERASE, MITOCHONDRIAL"/>
    <property type="match status" value="1"/>
</dbReference>
<evidence type="ECO:0000256" key="1">
    <source>
        <dbReference type="SAM" id="MobiDB-lite"/>
    </source>
</evidence>
<dbReference type="EMBL" id="PVLQ01000073">
    <property type="protein sequence ID" value="PRD64355.1"/>
    <property type="molecule type" value="Genomic_DNA"/>
</dbReference>
<keyword evidence="5" id="KW-0489">Methyltransferase</keyword>
<feature type="domain" description="Aminomethyltransferase C-terminal" evidence="3">
    <location>
        <begin position="702"/>
        <end position="783"/>
    </location>
</feature>
<dbReference type="SUPFAM" id="SSF101790">
    <property type="entry name" value="Aminomethyltransferase beta-barrel domain"/>
    <property type="match status" value="1"/>
</dbReference>
<dbReference type="RefSeq" id="WP_105749377.1">
    <property type="nucleotide sequence ID" value="NZ_PVLQ01000073.1"/>
</dbReference>
<dbReference type="PANTHER" id="PTHR43757">
    <property type="entry name" value="AMINOMETHYLTRANSFERASE"/>
    <property type="match status" value="1"/>
</dbReference>
<keyword evidence="6" id="KW-1185">Reference proteome</keyword>
<name>A0A2S9K1X1_9BURK</name>
<gene>
    <name evidence="5" type="ORF">C6P64_15050</name>
</gene>
<dbReference type="Pfam" id="PF09347">
    <property type="entry name" value="DUF1989"/>
    <property type="match status" value="1"/>
</dbReference>
<feature type="compositionally biased region" description="Low complexity" evidence="1">
    <location>
        <begin position="1"/>
        <end position="17"/>
    </location>
</feature>
<dbReference type="InterPro" id="IPR027266">
    <property type="entry name" value="TrmE/GcvT-like"/>
</dbReference>
<dbReference type="Pfam" id="PF08669">
    <property type="entry name" value="GCV_T_C"/>
    <property type="match status" value="1"/>
</dbReference>
<dbReference type="InterPro" id="IPR013977">
    <property type="entry name" value="GcvT_C"/>
</dbReference>
<keyword evidence="5" id="KW-0808">Transferase</keyword>
<dbReference type="InterPro" id="IPR018959">
    <property type="entry name" value="DUF1989"/>
</dbReference>
<dbReference type="AlphaFoldDB" id="A0A2S9K1X1"/>
<protein>
    <submittedName>
        <fullName evidence="5">Aminomethyltransferase</fullName>
    </submittedName>
</protein>
<feature type="region of interest" description="Disordered" evidence="1">
    <location>
        <begin position="1"/>
        <end position="27"/>
    </location>
</feature>
<sequence>MSSPDDAAPVAARAPVATHVREPALSRRTPTLERYRVSGGGATVVRLAAGDALEVIDPEGLQACELMAWDAEGRAALPALGLQASPGASGLASLLQRQRPELRMLQAGLRRHGVDLEQLPDACQLWAGDGPAGQRQRCTASAELLVLVAAPGQDSQVHEQNAPTPLALQVQRHGRDVLAAPPLPEPLGEVVDEFTIAPGTARSYTVAKGQYIQIIDVAGRQCSDFVAFNRQALERGIEQELDPTVTRTLGGRAYPGPGLHSRFFDREMQPMLELVQDTVGRHDTFGLACAARYYEGMGYFGHANCSDNLSRELAPYGVRARPGWPAINFFYNTGVDAHDQLTMDEPWSRPGDHVLLRALDDLVCANTSCPDDIDPANGWMPTDIHVRLYAAQERFSMALAHRPTPDAEPTMTRESGFHGATSALTRQFGDYRGWWTPMRYDGYGAVAEYQACREQVALMDLSALRKFEIIGPDAEALLQYCLTRDVKKLAVGQVVYSAMCYPHGGMLDDGTLLRLGPDNFRWICGEDYSGIWLREQAEQLGMKVWVKSASDQIHNVAVQGPRARELLRQLVWSPGTQPALENLGWFRFLVGRLDDHNGCPLMVSRTGYTGELGYEVWCHPSDAPRVWARLWELGQPLGLAPLGLDALDTLRIEAGLVFAGHEFCDQTDPFEAGIGFCVPLKSKSDDFIGRAALLERSAHPQRKLMGLLLDGNEMAAHGDGVYIGHAQVGVVTSATRSPLTGQNIALCHLSVSHATPGTRVEIGKLDGHQKRLPAAVSAPIFYDPDKSRVRA</sequence>
<feature type="domain" description="GCVT N-terminal" evidence="2">
    <location>
        <begin position="418"/>
        <end position="681"/>
    </location>
</feature>
<dbReference type="OrthoDB" id="9774591at2"/>
<proteinExistence type="predicted"/>
<dbReference type="GO" id="GO:0008168">
    <property type="term" value="F:methyltransferase activity"/>
    <property type="evidence" value="ECO:0007669"/>
    <property type="project" value="UniProtKB-KW"/>
</dbReference>
<evidence type="ECO:0000259" key="3">
    <source>
        <dbReference type="Pfam" id="PF08669"/>
    </source>
</evidence>
<dbReference type="GO" id="GO:0032259">
    <property type="term" value="P:methylation"/>
    <property type="evidence" value="ECO:0007669"/>
    <property type="project" value="UniProtKB-KW"/>
</dbReference>
<dbReference type="SUPFAM" id="SSF103025">
    <property type="entry name" value="Folate-binding domain"/>
    <property type="match status" value="1"/>
</dbReference>
<dbReference type="InterPro" id="IPR006222">
    <property type="entry name" value="GCVT_N"/>
</dbReference>
<organism evidence="5 6">
    <name type="scientific">Malikia granosa</name>
    <dbReference type="NCBI Taxonomy" id="263067"/>
    <lineage>
        <taxon>Bacteria</taxon>
        <taxon>Pseudomonadati</taxon>
        <taxon>Pseudomonadota</taxon>
        <taxon>Betaproteobacteria</taxon>
        <taxon>Burkholderiales</taxon>
        <taxon>Comamonadaceae</taxon>
        <taxon>Malikia</taxon>
    </lineage>
</organism>
<dbReference type="Proteomes" id="UP000238589">
    <property type="component" value="Unassembled WGS sequence"/>
</dbReference>